<reference evidence="5 6" key="1">
    <citation type="submission" date="2020-08" db="EMBL/GenBank/DDBJ databases">
        <title>A Genomic Blueprint of the Chicken Gut Microbiome.</title>
        <authorList>
            <person name="Gilroy R."/>
            <person name="Ravi A."/>
            <person name="Getino M."/>
            <person name="Pursley I."/>
            <person name="Horton D.L."/>
            <person name="Alikhan N.-F."/>
            <person name="Baker D."/>
            <person name="Gharbi K."/>
            <person name="Hall N."/>
            <person name="Watson M."/>
            <person name="Adriaenssens E.M."/>
            <person name="Foster-Nyarko E."/>
            <person name="Jarju S."/>
            <person name="Secka A."/>
            <person name="Antonio M."/>
            <person name="Oren A."/>
            <person name="Chaudhuri R."/>
            <person name="La Ragione R.M."/>
            <person name="Hildebrand F."/>
            <person name="Pallen M.J."/>
        </authorList>
    </citation>
    <scope>NUCLEOTIDE SEQUENCE [LARGE SCALE GENOMIC DNA]</scope>
    <source>
        <strain evidence="5 6">Sa3CUA8</strain>
    </source>
</reference>
<comment type="caution">
    <text evidence="5">The sequence shown here is derived from an EMBL/GenBank/DDBJ whole genome shotgun (WGS) entry which is preliminary data.</text>
</comment>
<dbReference type="PANTHER" id="PTHR39190:SF1">
    <property type="entry name" value="FLAGELLAR ASSEMBLY FACTOR FLIW"/>
    <property type="match status" value="1"/>
</dbReference>
<dbReference type="InterPro" id="IPR003775">
    <property type="entry name" value="Flagellar_assembly_factor_FliW"/>
</dbReference>
<evidence type="ECO:0000256" key="4">
    <source>
        <dbReference type="HAMAP-Rule" id="MF_01185"/>
    </source>
</evidence>
<sequence length="147" mass="16396">MKIKTKFHGELDIEGVQKWTFPNGLPGLEGEKQFVLLPIEGNDSFRVMQSTVNASIALIVCSPYTLLDSYEISIDEPTLGLLNIKEPDEVMVLSVMSLKQPFEESTINLQAPLILNSTNLKAKQMILNDSQYSLRQSIDVKAKKGAR</sequence>
<comment type="function">
    <text evidence="4">Acts as an anti-CsrA protein, binds CsrA and prevents it from repressing translation of its target genes, one of which is flagellin. Binds to flagellin and participates in the assembly of the flagellum.</text>
</comment>
<keyword evidence="5" id="KW-0282">Flagellum</keyword>
<evidence type="ECO:0000256" key="2">
    <source>
        <dbReference type="ARBA" id="ARBA00022795"/>
    </source>
</evidence>
<keyword evidence="6" id="KW-1185">Reference proteome</keyword>
<gene>
    <name evidence="4" type="primary">fliW</name>
    <name evidence="5" type="ORF">H9659_14805</name>
</gene>
<protein>
    <recommendedName>
        <fullName evidence="4">Flagellar assembly factor FliW</fullName>
    </recommendedName>
</protein>
<dbReference type="Proteomes" id="UP000659496">
    <property type="component" value="Unassembled WGS sequence"/>
</dbReference>
<comment type="similarity">
    <text evidence="4">Belongs to the FliW family.</text>
</comment>
<name>A0ABR8PN47_9BACL</name>
<keyword evidence="1 4" id="KW-0963">Cytoplasm</keyword>
<keyword evidence="5" id="KW-0969">Cilium</keyword>
<keyword evidence="2 4" id="KW-1005">Bacterial flagellum biogenesis</keyword>
<dbReference type="SUPFAM" id="SSF141457">
    <property type="entry name" value="BH3618-like"/>
    <property type="match status" value="1"/>
</dbReference>
<dbReference type="InterPro" id="IPR024046">
    <property type="entry name" value="Flagellar_assmbl_FliW_dom_sf"/>
</dbReference>
<proteinExistence type="inferred from homology"/>
<comment type="subunit">
    <text evidence="4">Interacts with translational regulator CsrA and flagellin(s).</text>
</comment>
<evidence type="ECO:0000313" key="6">
    <source>
        <dbReference type="Proteomes" id="UP000659496"/>
    </source>
</evidence>
<evidence type="ECO:0000313" key="5">
    <source>
        <dbReference type="EMBL" id="MBD7909605.1"/>
    </source>
</evidence>
<keyword evidence="4" id="KW-0143">Chaperone</keyword>
<dbReference type="EMBL" id="JACSQY010000016">
    <property type="protein sequence ID" value="MBD7909605.1"/>
    <property type="molecule type" value="Genomic_DNA"/>
</dbReference>
<organism evidence="5 6">
    <name type="scientific">Sporosarcina gallistercoris</name>
    <dbReference type="NCBI Taxonomy" id="2762245"/>
    <lineage>
        <taxon>Bacteria</taxon>
        <taxon>Bacillati</taxon>
        <taxon>Bacillota</taxon>
        <taxon>Bacilli</taxon>
        <taxon>Bacillales</taxon>
        <taxon>Caryophanaceae</taxon>
        <taxon>Sporosarcina</taxon>
    </lineage>
</organism>
<dbReference type="Gene3D" id="2.30.290.10">
    <property type="entry name" value="BH3618-like"/>
    <property type="match status" value="1"/>
</dbReference>
<comment type="subcellular location">
    <subcellularLocation>
        <location evidence="4">Cytoplasm</location>
    </subcellularLocation>
</comment>
<evidence type="ECO:0000256" key="1">
    <source>
        <dbReference type="ARBA" id="ARBA00022490"/>
    </source>
</evidence>
<dbReference type="HAMAP" id="MF_01185">
    <property type="entry name" value="FliW"/>
    <property type="match status" value="1"/>
</dbReference>
<keyword evidence="3 4" id="KW-0810">Translation regulation</keyword>
<dbReference type="RefSeq" id="WP_191691998.1">
    <property type="nucleotide sequence ID" value="NZ_JACSQY010000016.1"/>
</dbReference>
<keyword evidence="5" id="KW-0966">Cell projection</keyword>
<evidence type="ECO:0000256" key="3">
    <source>
        <dbReference type="ARBA" id="ARBA00022845"/>
    </source>
</evidence>
<accession>A0ABR8PN47</accession>
<dbReference type="Pfam" id="PF02623">
    <property type="entry name" value="FliW"/>
    <property type="match status" value="1"/>
</dbReference>
<dbReference type="PANTHER" id="PTHR39190">
    <property type="entry name" value="FLAGELLAR ASSEMBLY FACTOR FLIW"/>
    <property type="match status" value="1"/>
</dbReference>